<dbReference type="Proteomes" id="UP000054770">
    <property type="component" value="Unassembled WGS sequence"/>
</dbReference>
<evidence type="ECO:0000313" key="3">
    <source>
        <dbReference type="Proteomes" id="UP000054770"/>
    </source>
</evidence>
<proteinExistence type="predicted"/>
<evidence type="ECO:0000313" key="2">
    <source>
        <dbReference type="EMBL" id="SAL87925.1"/>
    </source>
</evidence>
<name>A0A158L3V4_9BURK</name>
<evidence type="ECO:0000256" key="1">
    <source>
        <dbReference type="SAM" id="SignalP"/>
    </source>
</evidence>
<protein>
    <recommendedName>
        <fullName evidence="4">Bacterial surface antigen (D15) domain-containing protein</fullName>
    </recommendedName>
</protein>
<dbReference type="RefSeq" id="WP_200828964.1">
    <property type="nucleotide sequence ID" value="NZ_FCON02000339.1"/>
</dbReference>
<comment type="caution">
    <text evidence="2">The sequence shown here is derived from an EMBL/GenBank/DDBJ whole genome shotgun (WGS) entry which is preliminary data.</text>
</comment>
<dbReference type="AlphaFoldDB" id="A0A158L3V4"/>
<reference evidence="2" key="1">
    <citation type="submission" date="2016-01" db="EMBL/GenBank/DDBJ databases">
        <authorList>
            <person name="Peeters C."/>
        </authorList>
    </citation>
    <scope>NUCLEOTIDE SEQUENCE [LARGE SCALE GENOMIC DNA]</scope>
    <source>
        <strain evidence="2">LMG 22940</strain>
    </source>
</reference>
<keyword evidence="1" id="KW-0732">Signal</keyword>
<dbReference type="Gene3D" id="2.40.160.50">
    <property type="entry name" value="membrane protein fhac: a member of the omp85/tpsb transporter family"/>
    <property type="match status" value="1"/>
</dbReference>
<sequence>MDSQQRFSGAAPATRCRSVRLEAAALGVCVLLAISSTVCADEEPIQSQEPAKSPEPAKAPSPWLLLPTFSNNPKLGTSFGALGAYVRKFDAQSQVSMFGISAQYTSTNSATAAIFARTSFANDQHRISALAVGGVIKNDYDNFLGTGTALKSDDHLQALVGRYLYRLKNDWFVGAQAIFTNYQIVGQTALDDDILNVLGLTGFKAGGVGLVINHDSRDIVDAPKHGWYLNVNNIAYRQSIEGSNNFNVYRADYRQYWSHGDGNVFAVRQSNQWTADAPPGAYAPVLLRGYTTGEYLGKYMSSLEVEERHRLAARWTATLFAGVACLYGASRNGCTDSANRFPSVGAGVQYILKPAQGIVANMEFALGKEGNKALLFKMGYGW</sequence>
<gene>
    <name evidence="2" type="ORF">AWB68_08591</name>
</gene>
<evidence type="ECO:0008006" key="4">
    <source>
        <dbReference type="Google" id="ProtNLM"/>
    </source>
</evidence>
<dbReference type="EMBL" id="FCON02000339">
    <property type="protein sequence ID" value="SAL87925.1"/>
    <property type="molecule type" value="Genomic_DNA"/>
</dbReference>
<organism evidence="2 3">
    <name type="scientific">Caballeronia choica</name>
    <dbReference type="NCBI Taxonomy" id="326476"/>
    <lineage>
        <taxon>Bacteria</taxon>
        <taxon>Pseudomonadati</taxon>
        <taxon>Pseudomonadota</taxon>
        <taxon>Betaproteobacteria</taxon>
        <taxon>Burkholderiales</taxon>
        <taxon>Burkholderiaceae</taxon>
        <taxon>Caballeronia</taxon>
    </lineage>
</organism>
<keyword evidence="3" id="KW-1185">Reference proteome</keyword>
<feature type="signal peptide" evidence="1">
    <location>
        <begin position="1"/>
        <end position="40"/>
    </location>
</feature>
<accession>A0A158L3V4</accession>
<feature type="chain" id="PRO_5011120993" description="Bacterial surface antigen (D15) domain-containing protein" evidence="1">
    <location>
        <begin position="41"/>
        <end position="382"/>
    </location>
</feature>